<organism evidence="2 3">
    <name type="scientific">Fodinibacter luteus</name>
    <dbReference type="NCBI Taxonomy" id="552064"/>
    <lineage>
        <taxon>Bacteria</taxon>
        <taxon>Bacillati</taxon>
        <taxon>Actinomycetota</taxon>
        <taxon>Actinomycetes</taxon>
        <taxon>Micrococcales</taxon>
        <taxon>Intrasporangiaceae</taxon>
        <taxon>Fodinibacter (ex Wang et al. 2009)</taxon>
    </lineage>
</organism>
<dbReference type="InterPro" id="IPR029068">
    <property type="entry name" value="Glyas_Bleomycin-R_OHBP_Dase"/>
</dbReference>
<evidence type="ECO:0000313" key="2">
    <source>
        <dbReference type="EMBL" id="GAA4399166.1"/>
    </source>
</evidence>
<proteinExistence type="predicted"/>
<comment type="caution">
    <text evidence="2">The sequence shown here is derived from an EMBL/GenBank/DDBJ whole genome shotgun (WGS) entry which is preliminary data.</text>
</comment>
<dbReference type="Pfam" id="PF18029">
    <property type="entry name" value="Glyoxalase_6"/>
    <property type="match status" value="1"/>
</dbReference>
<reference evidence="3" key="1">
    <citation type="journal article" date="2019" name="Int. J. Syst. Evol. Microbiol.">
        <title>The Global Catalogue of Microorganisms (GCM) 10K type strain sequencing project: providing services to taxonomists for standard genome sequencing and annotation.</title>
        <authorList>
            <consortium name="The Broad Institute Genomics Platform"/>
            <consortium name="The Broad Institute Genome Sequencing Center for Infectious Disease"/>
            <person name="Wu L."/>
            <person name="Ma J."/>
        </authorList>
    </citation>
    <scope>NUCLEOTIDE SEQUENCE [LARGE SCALE GENOMIC DNA]</scope>
    <source>
        <strain evidence="3">JCM 17809</strain>
    </source>
</reference>
<protein>
    <submittedName>
        <fullName evidence="2">VOC family protein</fullName>
    </submittedName>
</protein>
<feature type="domain" description="Glyoxalase-like" evidence="1">
    <location>
        <begin position="8"/>
        <end position="122"/>
    </location>
</feature>
<dbReference type="EMBL" id="BAABGM010000003">
    <property type="protein sequence ID" value="GAA4399166.1"/>
    <property type="molecule type" value="Genomic_DNA"/>
</dbReference>
<dbReference type="SUPFAM" id="SSF54593">
    <property type="entry name" value="Glyoxalase/Bleomycin resistance protein/Dihydroxybiphenyl dioxygenase"/>
    <property type="match status" value="1"/>
</dbReference>
<evidence type="ECO:0000313" key="3">
    <source>
        <dbReference type="Proteomes" id="UP001500945"/>
    </source>
</evidence>
<dbReference type="CDD" id="cd06587">
    <property type="entry name" value="VOC"/>
    <property type="match status" value="1"/>
</dbReference>
<dbReference type="RefSeq" id="WP_345202131.1">
    <property type="nucleotide sequence ID" value="NZ_BAABGM010000003.1"/>
</dbReference>
<sequence length="141" mass="15489">MTARVAHTTIDCHDAYALSQWWKAVLDYVDIEGDPNLPGHEECMIVSRDGTHRLLFIEVPDDKVVKNRVHLDLEPVEGGRDDELARLLAHGAVEVADRRGQYGPGTGWVVLADPEGNEFCILRTLAEREAAASVDGTVEGS</sequence>
<dbReference type="InterPro" id="IPR041581">
    <property type="entry name" value="Glyoxalase_6"/>
</dbReference>
<dbReference type="Gene3D" id="3.10.180.10">
    <property type="entry name" value="2,3-Dihydroxybiphenyl 1,2-Dioxygenase, domain 1"/>
    <property type="match status" value="1"/>
</dbReference>
<name>A0ABP8K1A7_9MICO</name>
<dbReference type="PANTHER" id="PTHR35908:SF1">
    <property type="entry name" value="CONSERVED PROTEIN"/>
    <property type="match status" value="1"/>
</dbReference>
<dbReference type="PANTHER" id="PTHR35908">
    <property type="entry name" value="HYPOTHETICAL FUSION PROTEIN"/>
    <property type="match status" value="1"/>
</dbReference>
<keyword evidence="3" id="KW-1185">Reference proteome</keyword>
<accession>A0ABP8K1A7</accession>
<evidence type="ECO:0000259" key="1">
    <source>
        <dbReference type="Pfam" id="PF18029"/>
    </source>
</evidence>
<gene>
    <name evidence="2" type="ORF">GCM10023168_06100</name>
</gene>
<dbReference type="Proteomes" id="UP001500945">
    <property type="component" value="Unassembled WGS sequence"/>
</dbReference>